<keyword evidence="1 5" id="KW-0378">Hydrolase</keyword>
<dbReference type="GO" id="GO:0008239">
    <property type="term" value="F:dipeptidyl-peptidase activity"/>
    <property type="evidence" value="ECO:0007669"/>
    <property type="project" value="InterPro"/>
</dbReference>
<feature type="domain" description="Xaa-Pro dipeptidyl-peptidase C-terminal" evidence="4">
    <location>
        <begin position="363"/>
        <end position="632"/>
    </location>
</feature>
<gene>
    <name evidence="5" type="ORF">QE405_003033</name>
</gene>
<evidence type="ECO:0000313" key="6">
    <source>
        <dbReference type="Proteomes" id="UP001239215"/>
    </source>
</evidence>
<feature type="signal peptide" evidence="3">
    <location>
        <begin position="1"/>
        <end position="34"/>
    </location>
</feature>
<dbReference type="EMBL" id="JAUTAN010000001">
    <property type="protein sequence ID" value="MDQ1105749.1"/>
    <property type="molecule type" value="Genomic_DNA"/>
</dbReference>
<dbReference type="Gene3D" id="2.60.120.260">
    <property type="entry name" value="Galactose-binding domain-like"/>
    <property type="match status" value="1"/>
</dbReference>
<dbReference type="InterPro" id="IPR050585">
    <property type="entry name" value="Xaa-Pro_dipeptidyl-ppase/CocE"/>
</dbReference>
<dbReference type="InterPro" id="IPR029058">
    <property type="entry name" value="AB_hydrolase_fold"/>
</dbReference>
<dbReference type="Gene3D" id="1.10.3020.10">
    <property type="entry name" value="alpha-amino acid ester hydrolase ( Helical cap domain)"/>
    <property type="match status" value="1"/>
</dbReference>
<dbReference type="SUPFAM" id="SSF53474">
    <property type="entry name" value="alpha/beta-Hydrolases"/>
    <property type="match status" value="1"/>
</dbReference>
<evidence type="ECO:0000256" key="1">
    <source>
        <dbReference type="ARBA" id="ARBA00022801"/>
    </source>
</evidence>
<sequence length="830" mass="86592">MLLVRRTTRRAASYVATLALVASAAALVPSPAPAASVSTTTTTTSAPALPSGWTPRPADYPGTVTQRDLQIPMSDGTVLRGDLVLPGDADGVAVPGRFPVVVTITAYNKTASASTDLMGGGPEYLVQRGYAQLTVDARGTGSSQGSWAAFSARENTDAGEIIAWATSSERPWSNGSAAMRGPSYMGINQIFAAAQKPPGLKALFPQVPAADVYRDVVASGGQIDIGFIPLWLGLVTTTGVVPPAYGATDPAAALTTLFQHLSGALTFTAPLVLAAVLGGDPAYDGAFYRERSPIEVVDDVDVPTFLVGGQYDLFQRGTPLLFENLRSRGVPTKMIVGPWNHLEGSSGEDVADAGYGTLEELQLRWFDHYVRGVPDPGLDTDIAPMTYYEQNADTWRQANDWIGDNLTATTFRLSGPATAGGVRNGGLTTGAATAGTATVPPVPVAGLCTRSTDQWTAGLPTAVLADLPCWSDNRANDLAGVVYETDALAAPLRFQGPLNARLYTSTPSGDGLLSVAVSSVAPDGTVHRITGGWQTIAHRALDTGRSRYLDGQLVQPYHPFTREAKAPAAGSAVVPVDVEIFPTGAQVPAGHRLRVAVQAYDVPHLLPTVPDLPATLAPLTIHASEQYPSALTLPSVQRFATTTSTRLGADSTAAGATNTLGIQVTTTGFGRPSGTVRVAIDGRTLRDVPLVRGTATTTLPAGTAGNRTVTATYLGNDTSAPSQRTRTWVVRPPAVLATTTYVRMLDGATTRVGQGNRVGFSVVRADGTPAAGRVRVLVDGRRVAEVPLVKGLGTLALPAATRAGTRTVTASYIGQPTSRPSSRSTAWVVR</sequence>
<evidence type="ECO:0000313" key="5">
    <source>
        <dbReference type="EMBL" id="MDQ1105749.1"/>
    </source>
</evidence>
<dbReference type="SMART" id="SM00939">
    <property type="entry name" value="PepX_C"/>
    <property type="match status" value="1"/>
</dbReference>
<dbReference type="GO" id="GO:0005975">
    <property type="term" value="P:carbohydrate metabolic process"/>
    <property type="evidence" value="ECO:0007669"/>
    <property type="project" value="UniProtKB-ARBA"/>
</dbReference>
<feature type="chain" id="PRO_5042609646" evidence="3">
    <location>
        <begin position="35"/>
        <end position="830"/>
    </location>
</feature>
<dbReference type="Proteomes" id="UP001239215">
    <property type="component" value="Unassembled WGS sequence"/>
</dbReference>
<proteinExistence type="predicted"/>
<dbReference type="NCBIfam" id="TIGR00976">
    <property type="entry name" value="CocE_NonD"/>
    <property type="match status" value="1"/>
</dbReference>
<keyword evidence="3" id="KW-0732">Signal</keyword>
<dbReference type="SUPFAM" id="SSF49785">
    <property type="entry name" value="Galactose-binding domain-like"/>
    <property type="match status" value="1"/>
</dbReference>
<dbReference type="RefSeq" id="WP_307202279.1">
    <property type="nucleotide sequence ID" value="NZ_JAUTAN010000001.1"/>
</dbReference>
<dbReference type="Gene3D" id="2.60.40.10">
    <property type="entry name" value="Immunoglobulins"/>
    <property type="match status" value="2"/>
</dbReference>
<evidence type="ECO:0000256" key="3">
    <source>
        <dbReference type="SAM" id="SignalP"/>
    </source>
</evidence>
<dbReference type="InterPro" id="IPR013736">
    <property type="entry name" value="Xaa-Pro_dipept_C"/>
</dbReference>
<reference evidence="5" key="1">
    <citation type="submission" date="2023-07" db="EMBL/GenBank/DDBJ databases">
        <title>Functional and genomic diversity of the sorghum phyllosphere microbiome.</title>
        <authorList>
            <person name="Shade A."/>
        </authorList>
    </citation>
    <scope>NUCLEOTIDE SEQUENCE</scope>
    <source>
        <strain evidence="5">SORGH_AS_1067</strain>
    </source>
</reference>
<protein>
    <submittedName>
        <fullName evidence="5">CocE/NonD family hydrolase</fullName>
    </submittedName>
</protein>
<evidence type="ECO:0000256" key="2">
    <source>
        <dbReference type="SAM" id="MobiDB-lite"/>
    </source>
</evidence>
<dbReference type="Pfam" id="PF08530">
    <property type="entry name" value="PepX_C"/>
    <property type="match status" value="1"/>
</dbReference>
<dbReference type="PANTHER" id="PTHR43056:SF10">
    <property type="entry name" value="COCE_NOND FAMILY, PUTATIVE (AFU_ORTHOLOGUE AFUA_7G00600)-RELATED"/>
    <property type="match status" value="1"/>
</dbReference>
<comment type="caution">
    <text evidence="5">The sequence shown here is derived from an EMBL/GenBank/DDBJ whole genome shotgun (WGS) entry which is preliminary data.</text>
</comment>
<dbReference type="InterPro" id="IPR032109">
    <property type="entry name" value="Big_3_5"/>
</dbReference>
<accession>A0AAJ1U1Q1</accession>
<dbReference type="InterPro" id="IPR008979">
    <property type="entry name" value="Galactose-bd-like_sf"/>
</dbReference>
<evidence type="ECO:0000259" key="4">
    <source>
        <dbReference type="SMART" id="SM00939"/>
    </source>
</evidence>
<dbReference type="Gene3D" id="3.40.50.1820">
    <property type="entry name" value="alpha/beta hydrolase"/>
    <property type="match status" value="1"/>
</dbReference>
<organism evidence="5 6">
    <name type="scientific">Nocardioides zeae</name>
    <dbReference type="NCBI Taxonomy" id="1457234"/>
    <lineage>
        <taxon>Bacteria</taxon>
        <taxon>Bacillati</taxon>
        <taxon>Actinomycetota</taxon>
        <taxon>Actinomycetes</taxon>
        <taxon>Propionibacteriales</taxon>
        <taxon>Nocardioidaceae</taxon>
        <taxon>Nocardioides</taxon>
    </lineage>
</organism>
<dbReference type="PANTHER" id="PTHR43056">
    <property type="entry name" value="PEPTIDASE S9 PROLYL OLIGOPEPTIDASE"/>
    <property type="match status" value="1"/>
</dbReference>
<dbReference type="InterPro" id="IPR013783">
    <property type="entry name" value="Ig-like_fold"/>
</dbReference>
<dbReference type="Pfam" id="PF02129">
    <property type="entry name" value="Peptidase_S15"/>
    <property type="match status" value="1"/>
</dbReference>
<feature type="compositionally biased region" description="Low complexity" evidence="2">
    <location>
        <begin position="33"/>
        <end position="51"/>
    </location>
</feature>
<dbReference type="InterPro" id="IPR005674">
    <property type="entry name" value="CocE/Ser_esterase"/>
</dbReference>
<dbReference type="Pfam" id="PF16640">
    <property type="entry name" value="Big_3_5"/>
    <property type="match status" value="1"/>
</dbReference>
<feature type="region of interest" description="Disordered" evidence="2">
    <location>
        <begin position="33"/>
        <end position="57"/>
    </location>
</feature>
<name>A0AAJ1U1Q1_9ACTN</name>
<dbReference type="InterPro" id="IPR000383">
    <property type="entry name" value="Xaa-Pro-like_dom"/>
</dbReference>
<dbReference type="AlphaFoldDB" id="A0AAJ1U1Q1"/>